<accession>A0A2L2XGA3</accession>
<dbReference type="EMBL" id="BFAV01000087">
    <property type="protein sequence ID" value="GBF33256.1"/>
    <property type="molecule type" value="Genomic_DNA"/>
</dbReference>
<evidence type="ECO:0000313" key="1">
    <source>
        <dbReference type="EMBL" id="GBF33256.1"/>
    </source>
</evidence>
<proteinExistence type="predicted"/>
<dbReference type="Pfam" id="PF05582">
    <property type="entry name" value="Peptidase_U57"/>
    <property type="match status" value="1"/>
</dbReference>
<evidence type="ECO:0000313" key="2">
    <source>
        <dbReference type="Proteomes" id="UP000239549"/>
    </source>
</evidence>
<dbReference type="Proteomes" id="UP000239549">
    <property type="component" value="Unassembled WGS sequence"/>
</dbReference>
<reference evidence="2" key="1">
    <citation type="submission" date="2018-02" db="EMBL/GenBank/DDBJ databases">
        <title>Genome sequence of Desulfocucumis palustris strain NAW-5.</title>
        <authorList>
            <person name="Watanabe M."/>
            <person name="Kojima H."/>
            <person name="Fukui M."/>
        </authorList>
    </citation>
    <scope>NUCLEOTIDE SEQUENCE [LARGE SCALE GENOMIC DNA]</scope>
    <source>
        <strain evidence="2">NAW-5</strain>
    </source>
</reference>
<gene>
    <name evidence="1" type="ORF">DCCM_2355</name>
</gene>
<comment type="caution">
    <text evidence="1">The sequence shown here is derived from an EMBL/GenBank/DDBJ whole genome shotgun (WGS) entry which is preliminary data.</text>
</comment>
<keyword evidence="2" id="KW-1185">Reference proteome</keyword>
<dbReference type="InterPro" id="IPR008764">
    <property type="entry name" value="Peptidase_U57"/>
</dbReference>
<organism evidence="1 2">
    <name type="scientific">Desulfocucumis palustris</name>
    <dbReference type="NCBI Taxonomy" id="1898651"/>
    <lineage>
        <taxon>Bacteria</taxon>
        <taxon>Bacillati</taxon>
        <taxon>Bacillota</taxon>
        <taxon>Clostridia</taxon>
        <taxon>Eubacteriales</taxon>
        <taxon>Desulfocucumaceae</taxon>
        <taxon>Desulfocucumis</taxon>
    </lineage>
</organism>
<name>A0A2L2XGA3_9FIRM</name>
<dbReference type="AlphaFoldDB" id="A0A2L2XGA3"/>
<protein>
    <submittedName>
        <fullName evidence="1">Uncharacterized protein</fullName>
    </submittedName>
</protein>
<sequence>MTTYKQLNIPCHGYHIDEDKQADQLMKILVEHRPDMLVLTGHDGLVKGAKDYKDINSYPNPTTGIYTGFYLDFPLKWEHSKFLAVEKSGVGT</sequence>